<name>A0A7W7WLN0_9ACTN</name>
<gene>
    <name evidence="1" type="ORF">F4556_006968</name>
</gene>
<dbReference type="Proteomes" id="UP000573327">
    <property type="component" value="Unassembled WGS sequence"/>
</dbReference>
<reference evidence="1 2" key="1">
    <citation type="submission" date="2020-08" db="EMBL/GenBank/DDBJ databases">
        <title>Sequencing the genomes of 1000 actinobacteria strains.</title>
        <authorList>
            <person name="Klenk H.-P."/>
        </authorList>
    </citation>
    <scope>NUCLEOTIDE SEQUENCE [LARGE SCALE GENOMIC DNA]</scope>
    <source>
        <strain evidence="1 2">DSM 44786</strain>
    </source>
</reference>
<evidence type="ECO:0000313" key="2">
    <source>
        <dbReference type="Proteomes" id="UP000573327"/>
    </source>
</evidence>
<protein>
    <submittedName>
        <fullName evidence="1">Uncharacterized protein</fullName>
    </submittedName>
</protein>
<evidence type="ECO:0000313" key="1">
    <source>
        <dbReference type="EMBL" id="MBB4951433.1"/>
    </source>
</evidence>
<sequence>MTDPSQQLLNALDALDAAFAPHSEQPFTVGGCTYCYSDTDLEVLAGPADQVPADLISAVAAEATDHWDDFPALYRRMTPRIVRLLATGRVHVDHGLVASRLLAADWRAWTAPEQETLERVWHAWWRSALHEYPGSERVTGVLETISVSTGSLTPWLAVWAETRTEAADRHLSDALDHWLFERRLADLRFGFYNELDATPELLPWLLSLEESRIGAAQLFEVERIAY</sequence>
<accession>A0A7W7WLN0</accession>
<dbReference type="RefSeq" id="WP_184923374.1">
    <property type="nucleotide sequence ID" value="NZ_JACHJR010000001.1"/>
</dbReference>
<keyword evidence="2" id="KW-1185">Reference proteome</keyword>
<proteinExistence type="predicted"/>
<organism evidence="1 2">
    <name type="scientific">Kitasatospora gansuensis</name>
    <dbReference type="NCBI Taxonomy" id="258050"/>
    <lineage>
        <taxon>Bacteria</taxon>
        <taxon>Bacillati</taxon>
        <taxon>Actinomycetota</taxon>
        <taxon>Actinomycetes</taxon>
        <taxon>Kitasatosporales</taxon>
        <taxon>Streptomycetaceae</taxon>
        <taxon>Kitasatospora</taxon>
    </lineage>
</organism>
<dbReference type="AlphaFoldDB" id="A0A7W7WLN0"/>
<dbReference type="EMBL" id="JACHJR010000001">
    <property type="protein sequence ID" value="MBB4951433.1"/>
    <property type="molecule type" value="Genomic_DNA"/>
</dbReference>
<comment type="caution">
    <text evidence="1">The sequence shown here is derived from an EMBL/GenBank/DDBJ whole genome shotgun (WGS) entry which is preliminary data.</text>
</comment>